<dbReference type="InterPro" id="IPR000922">
    <property type="entry name" value="Lectin_gal-bd_dom"/>
</dbReference>
<evidence type="ECO:0000256" key="10">
    <source>
        <dbReference type="ARBA" id="ARBA00023295"/>
    </source>
</evidence>
<protein>
    <recommendedName>
        <fullName evidence="4 11">Beta-galactosidase</fullName>
        <ecNumber evidence="4 11">3.2.1.23</ecNumber>
    </recommendedName>
</protein>
<dbReference type="EMBL" id="JBJUIK010000014">
    <property type="protein sequence ID" value="KAL3504236.1"/>
    <property type="molecule type" value="Genomic_DNA"/>
</dbReference>
<evidence type="ECO:0000256" key="2">
    <source>
        <dbReference type="ARBA" id="ARBA00004271"/>
    </source>
</evidence>
<dbReference type="InterPro" id="IPR017853">
    <property type="entry name" value="GH"/>
</dbReference>
<evidence type="ECO:0000256" key="3">
    <source>
        <dbReference type="ARBA" id="ARBA00009809"/>
    </source>
</evidence>
<evidence type="ECO:0000256" key="11">
    <source>
        <dbReference type="RuleBase" id="RU000675"/>
    </source>
</evidence>
<dbReference type="GO" id="GO:0048046">
    <property type="term" value="C:apoplast"/>
    <property type="evidence" value="ECO:0007669"/>
    <property type="project" value="UniProtKB-SubCell"/>
</dbReference>
<comment type="catalytic activity">
    <reaction evidence="1 11">
        <text>Hydrolysis of terminal non-reducing beta-D-galactose residues in beta-D-galactosides.</text>
        <dbReference type="EC" id="3.2.1.23"/>
    </reaction>
</comment>
<keyword evidence="9" id="KW-0325">Glycoprotein</keyword>
<evidence type="ECO:0000256" key="4">
    <source>
        <dbReference type="ARBA" id="ARBA00012756"/>
    </source>
</evidence>
<evidence type="ECO:0000256" key="5">
    <source>
        <dbReference type="ARBA" id="ARBA00022523"/>
    </source>
</evidence>
<evidence type="ECO:0000313" key="16">
    <source>
        <dbReference type="Proteomes" id="UP001630127"/>
    </source>
</evidence>
<dbReference type="FunFam" id="2.60.120.740:FF:000002">
    <property type="entry name" value="Beta-galactosidase"/>
    <property type="match status" value="1"/>
</dbReference>
<evidence type="ECO:0000256" key="8">
    <source>
        <dbReference type="ARBA" id="ARBA00022801"/>
    </source>
</evidence>
<dbReference type="CDD" id="cd22842">
    <property type="entry name" value="Gal_Rha_Lectin_BGal"/>
    <property type="match status" value="1"/>
</dbReference>
<dbReference type="FunFam" id="3.20.20.80:FF:000098">
    <property type="entry name" value="Beta-galactosidase"/>
    <property type="match status" value="1"/>
</dbReference>
<dbReference type="PROSITE" id="PS01182">
    <property type="entry name" value="GLYCOSYL_HYDROL_F35"/>
    <property type="match status" value="1"/>
</dbReference>
<evidence type="ECO:0000256" key="1">
    <source>
        <dbReference type="ARBA" id="ARBA00001412"/>
    </source>
</evidence>
<dbReference type="InterPro" id="IPR041392">
    <property type="entry name" value="GHD"/>
</dbReference>
<evidence type="ECO:0000256" key="9">
    <source>
        <dbReference type="ARBA" id="ARBA00023180"/>
    </source>
</evidence>
<evidence type="ECO:0000256" key="12">
    <source>
        <dbReference type="RuleBase" id="RU003679"/>
    </source>
</evidence>
<dbReference type="GO" id="GO:0004565">
    <property type="term" value="F:beta-galactosidase activity"/>
    <property type="evidence" value="ECO:0007669"/>
    <property type="project" value="UniProtKB-EC"/>
</dbReference>
<evidence type="ECO:0000259" key="14">
    <source>
        <dbReference type="PROSITE" id="PS50228"/>
    </source>
</evidence>
<dbReference type="Pfam" id="PF01301">
    <property type="entry name" value="Glyco_hydro_35"/>
    <property type="match status" value="1"/>
</dbReference>
<keyword evidence="5" id="KW-0052">Apoplast</keyword>
<dbReference type="PROSITE" id="PS50228">
    <property type="entry name" value="SUEL_LECTIN"/>
    <property type="match status" value="1"/>
</dbReference>
<dbReference type="Pfam" id="PF02140">
    <property type="entry name" value="SUEL_Lectin"/>
    <property type="match status" value="1"/>
</dbReference>
<sequence length="814" mass="90440">MGALWLSCLGLVLFMLTRVVNGVEVTYDGRSLIIDGQRKLLFSGSIHYTRSTPDMWPSLISKAKDGGLDVIETYVFWNLHEPQPGQYDFSGRLDIVKFVKEIQAQGLFACIRIGPFIESEWTYGGLPFWLHDVPGIVFRSDNEPFKFYMQNFTTKIVNMFKSEGLYAPQGGPIILSQIENEYQNVEKAFHDKGPPYVRWAAAMAVGLQTGVPWVMCKQDDAPDPVINTCNGRKCGETFVGPNSPNKPSIWTENWTSFYQVYGESTPLRSAEDIAFHVALFIAKKNGSFINYYMYHGGTNFGRTASSYIITSYYDQAPLDEYGLTRQPKWGHLKELHAAIKLCSHTILSGALTISSLGQQQEAYVFYSETGECAALLMNNDSRTEVAVQFQNSTYELPPTSISILPDCTTLAFNTAKVTIQSNQRSVIPSMKFDSVERWNEFKEVVPVFEETSLRSNSLLEHMSTTKDTSDYLWYIISVNASETQSVLTIDSLGHALHAFVNGASAGSAHGAHNNPAFTLESTINLNQGINNISLLSVTVGLPDSGAYLERRAAGLHKVVIQEKQQAKDLSNLQWGYQVGLLGEKLQLYSMEGSNATQWSKFVASPQPLTWYKTLFDVPEGDDPLALNLGSMGKGEVWVNGQSIGRYWVSFLTTNGSPSQTWYHIPRSFLKPTGNQLVLFEEESGNPLHISIDTVTRNKVCGRVSDSDLPPVYLWKQHEISSSKHEKHTGRIPRVQLQCPPKTRISKILFASFGSPLGDCGSYAMGSCHFSNSTAIVEEACIGKRRCSVPQSQKRFGGDPCPGIPKCLLVDAQCS</sequence>
<dbReference type="InterPro" id="IPR008979">
    <property type="entry name" value="Galactose-bd-like_sf"/>
</dbReference>
<dbReference type="Proteomes" id="UP001630127">
    <property type="component" value="Unassembled WGS sequence"/>
</dbReference>
<evidence type="ECO:0000256" key="7">
    <source>
        <dbReference type="ARBA" id="ARBA00022729"/>
    </source>
</evidence>
<dbReference type="InterPro" id="IPR019801">
    <property type="entry name" value="Glyco_hydro_35_CS"/>
</dbReference>
<dbReference type="PANTHER" id="PTHR23421">
    <property type="entry name" value="BETA-GALACTOSIDASE RELATED"/>
    <property type="match status" value="1"/>
</dbReference>
<dbReference type="Gene3D" id="2.60.120.260">
    <property type="entry name" value="Galactose-binding domain-like"/>
    <property type="match status" value="2"/>
</dbReference>
<dbReference type="FunFam" id="2.60.120.260:FF:000050">
    <property type="entry name" value="Beta-galactosidase"/>
    <property type="match status" value="1"/>
</dbReference>
<evidence type="ECO:0000313" key="15">
    <source>
        <dbReference type="EMBL" id="KAL3504236.1"/>
    </source>
</evidence>
<comment type="subcellular location">
    <subcellularLocation>
        <location evidence="2">Secreted</location>
        <location evidence="2">Extracellular space</location>
        <location evidence="2">Apoplast</location>
    </subcellularLocation>
</comment>
<feature type="signal peptide" evidence="13">
    <location>
        <begin position="1"/>
        <end position="22"/>
    </location>
</feature>
<accession>A0ABD2YC12</accession>
<gene>
    <name evidence="15" type="ORF">ACH5RR_034077</name>
</gene>
<dbReference type="SUPFAM" id="SSF51445">
    <property type="entry name" value="(Trans)glycosidases"/>
    <property type="match status" value="1"/>
</dbReference>
<dbReference type="FunFam" id="2.60.120.260:FF:000142">
    <property type="entry name" value="Beta-galactosidase"/>
    <property type="match status" value="1"/>
</dbReference>
<dbReference type="PRINTS" id="PR00742">
    <property type="entry name" value="GLHYDRLASE35"/>
</dbReference>
<proteinExistence type="inferred from homology"/>
<name>A0ABD2YC12_9GENT</name>
<keyword evidence="6" id="KW-0964">Secreted</keyword>
<dbReference type="InterPro" id="IPR043159">
    <property type="entry name" value="Lectin_gal-bd_sf"/>
</dbReference>
<dbReference type="InterPro" id="IPR048913">
    <property type="entry name" value="BetaGal_gal-bd"/>
</dbReference>
<comment type="similarity">
    <text evidence="3 12">Belongs to the glycosyl hydrolase 35 family.</text>
</comment>
<dbReference type="InterPro" id="IPR031330">
    <property type="entry name" value="Gly_Hdrlase_35_cat"/>
</dbReference>
<organism evidence="15 16">
    <name type="scientific">Cinchona calisaya</name>
    <dbReference type="NCBI Taxonomy" id="153742"/>
    <lineage>
        <taxon>Eukaryota</taxon>
        <taxon>Viridiplantae</taxon>
        <taxon>Streptophyta</taxon>
        <taxon>Embryophyta</taxon>
        <taxon>Tracheophyta</taxon>
        <taxon>Spermatophyta</taxon>
        <taxon>Magnoliopsida</taxon>
        <taxon>eudicotyledons</taxon>
        <taxon>Gunneridae</taxon>
        <taxon>Pentapetalae</taxon>
        <taxon>asterids</taxon>
        <taxon>lamiids</taxon>
        <taxon>Gentianales</taxon>
        <taxon>Rubiaceae</taxon>
        <taxon>Cinchonoideae</taxon>
        <taxon>Cinchoneae</taxon>
        <taxon>Cinchona</taxon>
    </lineage>
</organism>
<feature type="domain" description="SUEL-type lectin" evidence="14">
    <location>
        <begin position="732"/>
        <end position="814"/>
    </location>
</feature>
<comment type="caution">
    <text evidence="15">The sequence shown here is derived from an EMBL/GenBank/DDBJ whole genome shotgun (WGS) entry which is preliminary data.</text>
</comment>
<keyword evidence="8 11" id="KW-0378">Hydrolase</keyword>
<keyword evidence="10 11" id="KW-0326">Glycosidase</keyword>
<evidence type="ECO:0000256" key="6">
    <source>
        <dbReference type="ARBA" id="ARBA00022525"/>
    </source>
</evidence>
<dbReference type="Gene3D" id="3.20.20.80">
    <property type="entry name" value="Glycosidases"/>
    <property type="match status" value="1"/>
</dbReference>
<keyword evidence="16" id="KW-1185">Reference proteome</keyword>
<dbReference type="SUPFAM" id="SSF49785">
    <property type="entry name" value="Galactose-binding domain-like"/>
    <property type="match status" value="2"/>
</dbReference>
<dbReference type="InterPro" id="IPR001944">
    <property type="entry name" value="Glycoside_Hdrlase_35"/>
</dbReference>
<reference evidence="15 16" key="1">
    <citation type="submission" date="2024-11" db="EMBL/GenBank/DDBJ databases">
        <title>A near-complete genome assembly of Cinchona calisaya.</title>
        <authorList>
            <person name="Lian D.C."/>
            <person name="Zhao X.W."/>
            <person name="Wei L."/>
        </authorList>
    </citation>
    <scope>NUCLEOTIDE SEQUENCE [LARGE SCALE GENOMIC DNA]</scope>
    <source>
        <tissue evidence="15">Nenye</tissue>
    </source>
</reference>
<dbReference type="Pfam" id="PF21467">
    <property type="entry name" value="BetaGal_gal-bd"/>
    <property type="match status" value="1"/>
</dbReference>
<dbReference type="Pfam" id="PF17834">
    <property type="entry name" value="GHD"/>
    <property type="match status" value="1"/>
</dbReference>
<dbReference type="AlphaFoldDB" id="A0ABD2YC12"/>
<dbReference type="EC" id="3.2.1.23" evidence="4 11"/>
<evidence type="ECO:0000256" key="13">
    <source>
        <dbReference type="SAM" id="SignalP"/>
    </source>
</evidence>
<feature type="chain" id="PRO_5044873202" description="Beta-galactosidase" evidence="13">
    <location>
        <begin position="23"/>
        <end position="814"/>
    </location>
</feature>
<dbReference type="Gene3D" id="2.60.120.740">
    <property type="match status" value="1"/>
</dbReference>
<keyword evidence="7 13" id="KW-0732">Signal</keyword>